<evidence type="ECO:0000313" key="2">
    <source>
        <dbReference type="Proteomes" id="UP000382577"/>
    </source>
</evidence>
<dbReference type="AlphaFoldDB" id="A0A5E4Z0B2"/>
<dbReference type="Proteomes" id="UP000382577">
    <property type="component" value="Unassembled WGS sequence"/>
</dbReference>
<proteinExistence type="predicted"/>
<dbReference type="EMBL" id="CABPRW010000021">
    <property type="protein sequence ID" value="VVE54624.1"/>
    <property type="molecule type" value="Genomic_DNA"/>
</dbReference>
<evidence type="ECO:0000313" key="1">
    <source>
        <dbReference type="EMBL" id="VVE54624.1"/>
    </source>
</evidence>
<protein>
    <submittedName>
        <fullName evidence="1">Uncharacterized protein</fullName>
    </submittedName>
</protein>
<organism evidence="1 2">
    <name type="scientific">Pandoraea fibrosis</name>
    <dbReference type="NCBI Taxonomy" id="1891094"/>
    <lineage>
        <taxon>Bacteria</taxon>
        <taxon>Pseudomonadati</taxon>
        <taxon>Pseudomonadota</taxon>
        <taxon>Betaproteobacteria</taxon>
        <taxon>Burkholderiales</taxon>
        <taxon>Burkholderiaceae</taxon>
        <taxon>Pandoraea</taxon>
    </lineage>
</organism>
<accession>A0A5E4Z0B2</accession>
<dbReference type="RefSeq" id="WP_150601119.1">
    <property type="nucleotide sequence ID" value="NZ_CABPRW010000021.1"/>
</dbReference>
<dbReference type="OrthoDB" id="6433075at2"/>
<name>A0A5E4Z0B2_9BURK</name>
<reference evidence="1 2" key="1">
    <citation type="submission" date="2019-08" db="EMBL/GenBank/DDBJ databases">
        <authorList>
            <person name="Peeters C."/>
        </authorList>
    </citation>
    <scope>NUCLEOTIDE SEQUENCE [LARGE SCALE GENOMIC DNA]</scope>
    <source>
        <strain evidence="1 2">LMG 31113</strain>
    </source>
</reference>
<sequence length="95" mass="11201">MTENPTPIEKRDLLILIDKLIEALEMAGENSNDYKEIKKSKNIILNNDTRSIKKIKQHMFFDFRTIEDKMMHDISVNKAVDDICEFLDNHKKFST</sequence>
<gene>
    <name evidence="1" type="ORF">PFI31113_04915</name>
</gene>